<evidence type="ECO:0000256" key="2">
    <source>
        <dbReference type="ARBA" id="ARBA00023125"/>
    </source>
</evidence>
<dbReference type="SUPFAM" id="SSF51215">
    <property type="entry name" value="Regulatory protein AraC"/>
    <property type="match status" value="1"/>
</dbReference>
<dbReference type="OrthoDB" id="1096411at2"/>
<evidence type="ECO:0000256" key="1">
    <source>
        <dbReference type="ARBA" id="ARBA00023015"/>
    </source>
</evidence>
<evidence type="ECO:0000313" key="6">
    <source>
        <dbReference type="Proteomes" id="UP000035213"/>
    </source>
</evidence>
<dbReference type="Proteomes" id="UP000035213">
    <property type="component" value="Chromosome"/>
</dbReference>
<evidence type="ECO:0000313" key="5">
    <source>
        <dbReference type="EMBL" id="AKK71944.1"/>
    </source>
</evidence>
<dbReference type="Pfam" id="PF02311">
    <property type="entry name" value="AraC_binding"/>
    <property type="match status" value="1"/>
</dbReference>
<keyword evidence="2" id="KW-0238">DNA-binding</keyword>
<accession>A0A0G3LZ68</accession>
<proteinExistence type="predicted"/>
<name>A0A0G3LZ68_CHRGL</name>
<sequence>METPISNIPTHSFNMEENSGIFVTKITSETFDENVESGQAHRHNSHVLGLHLKGISLVELDFKQYQIKHPSVLYQSPNQVHRILNIDEIEMFLLVMEQELIDKNLHKYLQGIITPHPLHLRSDEMNILEQAFLLCANLHDKKEDKFYFHSLKNASNALIGLYLSFYLKSLQSQEQLSRFERIHYDFLKLLEVQFKVWKRPSDYAQKLNISVAYLNECVKTVTGFTVSYHIQQRVVLEAKRLLYYADKSVKEIANELGYDDYPYFSRLFSKVAGMTASTFKNKNHV</sequence>
<dbReference type="GO" id="GO:0043565">
    <property type="term" value="F:sequence-specific DNA binding"/>
    <property type="evidence" value="ECO:0007669"/>
    <property type="project" value="InterPro"/>
</dbReference>
<keyword evidence="3" id="KW-0804">Transcription</keyword>
<dbReference type="RefSeq" id="WP_082129133.1">
    <property type="nucleotide sequence ID" value="NZ_CP009928.1"/>
</dbReference>
<dbReference type="PANTHER" id="PTHR43280:SF2">
    <property type="entry name" value="HTH-TYPE TRANSCRIPTIONAL REGULATOR EXSA"/>
    <property type="match status" value="1"/>
</dbReference>
<evidence type="ECO:0000259" key="4">
    <source>
        <dbReference type="PROSITE" id="PS01124"/>
    </source>
</evidence>
<gene>
    <name evidence="5" type="ORF">OK18_04175</name>
</gene>
<protein>
    <recommendedName>
        <fullName evidence="4">HTH araC/xylS-type domain-containing protein</fullName>
    </recommendedName>
</protein>
<dbReference type="GO" id="GO:0003700">
    <property type="term" value="F:DNA-binding transcription factor activity"/>
    <property type="evidence" value="ECO:0007669"/>
    <property type="project" value="InterPro"/>
</dbReference>
<dbReference type="Pfam" id="PF12833">
    <property type="entry name" value="HTH_18"/>
    <property type="match status" value="1"/>
</dbReference>
<dbReference type="InterPro" id="IPR037923">
    <property type="entry name" value="HTH-like"/>
</dbReference>
<dbReference type="InterPro" id="IPR003313">
    <property type="entry name" value="AraC-bd"/>
</dbReference>
<dbReference type="InterPro" id="IPR018060">
    <property type="entry name" value="HTH_AraC"/>
</dbReference>
<dbReference type="PROSITE" id="PS01124">
    <property type="entry name" value="HTH_ARAC_FAMILY_2"/>
    <property type="match status" value="1"/>
</dbReference>
<dbReference type="PATRIC" id="fig|1324352.5.peg.898"/>
<dbReference type="InterPro" id="IPR009057">
    <property type="entry name" value="Homeodomain-like_sf"/>
</dbReference>
<dbReference type="Gene3D" id="1.10.10.60">
    <property type="entry name" value="Homeodomain-like"/>
    <property type="match status" value="1"/>
</dbReference>
<keyword evidence="1" id="KW-0805">Transcription regulation</keyword>
<organism evidence="5 6">
    <name type="scientific">Chryseobacterium gallinarum</name>
    <dbReference type="NCBI Taxonomy" id="1324352"/>
    <lineage>
        <taxon>Bacteria</taxon>
        <taxon>Pseudomonadati</taxon>
        <taxon>Bacteroidota</taxon>
        <taxon>Flavobacteriia</taxon>
        <taxon>Flavobacteriales</taxon>
        <taxon>Weeksellaceae</taxon>
        <taxon>Chryseobacterium group</taxon>
        <taxon>Chryseobacterium</taxon>
    </lineage>
</organism>
<dbReference type="PANTHER" id="PTHR43280">
    <property type="entry name" value="ARAC-FAMILY TRANSCRIPTIONAL REGULATOR"/>
    <property type="match status" value="1"/>
</dbReference>
<evidence type="ECO:0000256" key="3">
    <source>
        <dbReference type="ARBA" id="ARBA00023163"/>
    </source>
</evidence>
<reference evidence="5 6" key="1">
    <citation type="submission" date="2014-11" db="EMBL/GenBank/DDBJ databases">
        <authorList>
            <person name="Park G.-S."/>
            <person name="Hong S.-J."/>
            <person name="Jung B.K."/>
            <person name="Khan A.R."/>
            <person name="Kwak Y."/>
            <person name="Shin J.-H."/>
        </authorList>
    </citation>
    <scope>NUCLEOTIDE SEQUENCE [LARGE SCALE GENOMIC DNA]</scope>
    <source>
        <strain evidence="5 6">DSM 27622</strain>
    </source>
</reference>
<dbReference type="SMART" id="SM00342">
    <property type="entry name" value="HTH_ARAC"/>
    <property type="match status" value="1"/>
</dbReference>
<feature type="domain" description="HTH araC/xylS-type" evidence="4">
    <location>
        <begin position="184"/>
        <end position="282"/>
    </location>
</feature>
<dbReference type="EMBL" id="CP009928">
    <property type="protein sequence ID" value="AKK71944.1"/>
    <property type="molecule type" value="Genomic_DNA"/>
</dbReference>
<dbReference type="STRING" id="1324352.OK18_04175"/>
<dbReference type="KEGG" id="cgn:OK18_04175"/>
<dbReference type="SUPFAM" id="SSF46689">
    <property type="entry name" value="Homeodomain-like"/>
    <property type="match status" value="1"/>
</dbReference>
<dbReference type="AlphaFoldDB" id="A0A0G3LZ68"/>